<dbReference type="GO" id="GO:0006508">
    <property type="term" value="P:proteolysis"/>
    <property type="evidence" value="ECO:0007669"/>
    <property type="project" value="InterPro"/>
</dbReference>
<feature type="region of interest" description="Disordered" evidence="3">
    <location>
        <begin position="38"/>
        <end position="60"/>
    </location>
</feature>
<dbReference type="InterPro" id="IPR043504">
    <property type="entry name" value="Peptidase_S1_PA_chymotrypsin"/>
</dbReference>
<dbReference type="Pfam" id="PF00089">
    <property type="entry name" value="Trypsin"/>
    <property type="match status" value="1"/>
</dbReference>
<keyword evidence="6" id="KW-1185">Reference proteome</keyword>
<sequence>MLCSWKIVLIPLLLTGFVVADTTDDDYDDYEKLNNLVRMEEEEQTTSETTEQPEPETTTRKCDKLDLDLEKNILEDKLKSLLNATPEQMVQLEAALNESFIKLSDQIHCTYLKKLVTESPITAIPKITTTTTTTTTTTPAPTTTTTTTPAPTTPPSTTRSTTTTTTVAPIVQCGEDNENRCVAFWKCKSSRTLNDKYEIDITTRDECHYLETCCPDAEISNASRRLIKSVPPSCGYGTNNGVIMTIKGKRASESNFGEYPWTVGVFDMEDKYLFGGSLISIKVVLTSASELNSKHRKVRAGEWDMKTNKEALSYEERFVKETVIHHKFVFDVYANDVALLILEKPFKLLPHIRPICLASNNELNRKECIVTGWNDYTWTDESIMRAMKLQLTQCNSFVHETLLCVTGKNSDLTYGNGSPLVCPEQGSTNRYYQIGIWSHGISTNGTKFTDVQRQYEWIRTELATRNISIS</sequence>
<feature type="region of interest" description="Disordered" evidence="3">
    <location>
        <begin position="132"/>
        <end position="164"/>
    </location>
</feature>
<dbReference type="InterPro" id="IPR001254">
    <property type="entry name" value="Trypsin_dom"/>
</dbReference>
<evidence type="ECO:0000313" key="6">
    <source>
        <dbReference type="Proteomes" id="UP000515160"/>
    </source>
</evidence>
<feature type="domain" description="Peptidase S1" evidence="5">
    <location>
        <begin position="246"/>
        <end position="463"/>
    </location>
</feature>
<name>A0A9C6SY55_DROAB</name>
<dbReference type="InterPro" id="IPR009003">
    <property type="entry name" value="Peptidase_S1_PA"/>
</dbReference>
<feature type="signal peptide" evidence="4">
    <location>
        <begin position="1"/>
        <end position="20"/>
    </location>
</feature>
<dbReference type="SMART" id="SM00020">
    <property type="entry name" value="Tryp_SPc"/>
    <property type="match status" value="1"/>
</dbReference>
<evidence type="ECO:0000313" key="7">
    <source>
        <dbReference type="RefSeq" id="XP_051857991.1"/>
    </source>
</evidence>
<feature type="compositionally biased region" description="Low complexity" evidence="3">
    <location>
        <begin position="46"/>
        <end position="56"/>
    </location>
</feature>
<comment type="similarity">
    <text evidence="2">Belongs to the peptidase S1 family. CLIP subfamily.</text>
</comment>
<evidence type="ECO:0000259" key="5">
    <source>
        <dbReference type="PROSITE" id="PS50240"/>
    </source>
</evidence>
<evidence type="ECO:0000256" key="1">
    <source>
        <dbReference type="ARBA" id="ARBA00023157"/>
    </source>
</evidence>
<dbReference type="GO" id="GO:0004252">
    <property type="term" value="F:serine-type endopeptidase activity"/>
    <property type="evidence" value="ECO:0007669"/>
    <property type="project" value="InterPro"/>
</dbReference>
<keyword evidence="4" id="KW-0732">Signal</keyword>
<dbReference type="SUPFAM" id="SSF50494">
    <property type="entry name" value="Trypsin-like serine proteases"/>
    <property type="match status" value="1"/>
</dbReference>
<dbReference type="Proteomes" id="UP000515160">
    <property type="component" value="Chromosome 2L"/>
</dbReference>
<organism evidence="6 7">
    <name type="scientific">Drosophila albomicans</name>
    <name type="common">Fruit fly</name>
    <dbReference type="NCBI Taxonomy" id="7291"/>
    <lineage>
        <taxon>Eukaryota</taxon>
        <taxon>Metazoa</taxon>
        <taxon>Ecdysozoa</taxon>
        <taxon>Arthropoda</taxon>
        <taxon>Hexapoda</taxon>
        <taxon>Insecta</taxon>
        <taxon>Pterygota</taxon>
        <taxon>Neoptera</taxon>
        <taxon>Endopterygota</taxon>
        <taxon>Diptera</taxon>
        <taxon>Brachycera</taxon>
        <taxon>Muscomorpha</taxon>
        <taxon>Ephydroidea</taxon>
        <taxon>Drosophilidae</taxon>
        <taxon>Drosophila</taxon>
    </lineage>
</organism>
<dbReference type="InterPro" id="IPR051487">
    <property type="entry name" value="Ser/Thr_Proteases_Immune/Dev"/>
</dbReference>
<proteinExistence type="inferred from homology"/>
<dbReference type="OrthoDB" id="7468414at2759"/>
<dbReference type="PANTHER" id="PTHR24256">
    <property type="entry name" value="TRYPTASE-RELATED"/>
    <property type="match status" value="1"/>
</dbReference>
<dbReference type="RefSeq" id="XP_051857992.1">
    <property type="nucleotide sequence ID" value="XM_052002032.1"/>
</dbReference>
<dbReference type="RefSeq" id="XP_051857991.1">
    <property type="nucleotide sequence ID" value="XM_052002031.1"/>
</dbReference>
<dbReference type="PROSITE" id="PS50240">
    <property type="entry name" value="TRYPSIN_DOM"/>
    <property type="match status" value="1"/>
</dbReference>
<evidence type="ECO:0000313" key="8">
    <source>
        <dbReference type="RefSeq" id="XP_051857992.1"/>
    </source>
</evidence>
<accession>A0A9C6SY55</accession>
<feature type="chain" id="PRO_5044697862" evidence="4">
    <location>
        <begin position="21"/>
        <end position="470"/>
    </location>
</feature>
<gene>
    <name evidence="7 8" type="primary">LOC117563939</name>
</gene>
<evidence type="ECO:0000256" key="4">
    <source>
        <dbReference type="SAM" id="SignalP"/>
    </source>
</evidence>
<keyword evidence="1" id="KW-1015">Disulfide bond</keyword>
<dbReference type="AlphaFoldDB" id="A0A9C6SY55"/>
<evidence type="ECO:0000256" key="2">
    <source>
        <dbReference type="ARBA" id="ARBA00024195"/>
    </source>
</evidence>
<protein>
    <submittedName>
        <fullName evidence="7">Phenoloxidase-activating factor 2-like isoform X2</fullName>
    </submittedName>
    <submittedName>
        <fullName evidence="8">Phenoloxidase-activating factor 2-like isoform X3</fullName>
    </submittedName>
</protein>
<evidence type="ECO:0000256" key="3">
    <source>
        <dbReference type="SAM" id="MobiDB-lite"/>
    </source>
</evidence>
<reference evidence="7 8" key="1">
    <citation type="submission" date="2025-04" db="UniProtKB">
        <authorList>
            <consortium name="RefSeq"/>
        </authorList>
    </citation>
    <scope>IDENTIFICATION</scope>
    <source>
        <strain evidence="7 8">15112-1751.03</strain>
        <tissue evidence="7 8">Whole Adult</tissue>
    </source>
</reference>
<dbReference type="GeneID" id="117563939"/>
<dbReference type="Gene3D" id="2.40.10.10">
    <property type="entry name" value="Trypsin-like serine proteases"/>
    <property type="match status" value="2"/>
</dbReference>